<feature type="region of interest" description="Disordered" evidence="1">
    <location>
        <begin position="78"/>
        <end position="115"/>
    </location>
</feature>
<gene>
    <name evidence="2" type="ORF">COLO4_19618</name>
</gene>
<dbReference type="Proteomes" id="UP000187203">
    <property type="component" value="Unassembled WGS sequence"/>
</dbReference>
<dbReference type="AlphaFoldDB" id="A0A1R3J4I5"/>
<dbReference type="EMBL" id="AWUE01016696">
    <property type="protein sequence ID" value="OMO89720.1"/>
    <property type="molecule type" value="Genomic_DNA"/>
</dbReference>
<comment type="caution">
    <text evidence="2">The sequence shown here is derived from an EMBL/GenBank/DDBJ whole genome shotgun (WGS) entry which is preliminary data.</text>
</comment>
<evidence type="ECO:0000313" key="3">
    <source>
        <dbReference type="Proteomes" id="UP000187203"/>
    </source>
</evidence>
<proteinExistence type="predicted"/>
<sequence>MQINSDEGTSHGGNKVVKEEGKQLEAPIILPRCISGTPFGFAFQSPLFSDPPPLQGQQPKVQRHNNINIHWRCCHSQNRNSRRNHNNSNINHRGCHIQRQSNKQNINQGIGAANR</sequence>
<keyword evidence="3" id="KW-1185">Reference proteome</keyword>
<accession>A0A1R3J4I5</accession>
<evidence type="ECO:0000313" key="2">
    <source>
        <dbReference type="EMBL" id="OMO89720.1"/>
    </source>
</evidence>
<name>A0A1R3J4I5_9ROSI</name>
<feature type="compositionally biased region" description="Polar residues" evidence="1">
    <location>
        <begin position="98"/>
        <end position="108"/>
    </location>
</feature>
<protein>
    <submittedName>
        <fullName evidence="2">Uncharacterized protein</fullName>
    </submittedName>
</protein>
<reference evidence="3" key="1">
    <citation type="submission" date="2013-09" db="EMBL/GenBank/DDBJ databases">
        <title>Corchorus olitorius genome sequencing.</title>
        <authorList>
            <person name="Alam M."/>
            <person name="Haque M.S."/>
            <person name="Islam M.S."/>
            <person name="Emdad E.M."/>
            <person name="Islam M.M."/>
            <person name="Ahmed B."/>
            <person name="Halim A."/>
            <person name="Hossen Q.M.M."/>
            <person name="Hossain M.Z."/>
            <person name="Ahmed R."/>
            <person name="Khan M.M."/>
            <person name="Islam R."/>
            <person name="Rashid M.M."/>
            <person name="Khan S.A."/>
            <person name="Rahman M.S."/>
            <person name="Alam M."/>
            <person name="Yahiya A.S."/>
            <person name="Khan M.S."/>
            <person name="Azam M.S."/>
            <person name="Haque T."/>
            <person name="Lashkar M.Z.H."/>
            <person name="Akhand A.I."/>
            <person name="Morshed G."/>
            <person name="Roy S."/>
            <person name="Uddin K.S."/>
            <person name="Rabeya T."/>
            <person name="Hossain A.S."/>
            <person name="Chowdhury A."/>
            <person name="Snigdha A.R."/>
            <person name="Mortoza M.S."/>
            <person name="Matin S.A."/>
            <person name="Hoque S.M.E."/>
            <person name="Islam M.K."/>
            <person name="Roy D.K."/>
            <person name="Haider R."/>
            <person name="Moosa M.M."/>
            <person name="Elias S.M."/>
            <person name="Hasan A.M."/>
            <person name="Jahan S."/>
            <person name="Shafiuddin M."/>
            <person name="Mahmood N."/>
            <person name="Shommy N.S."/>
        </authorList>
    </citation>
    <scope>NUCLEOTIDE SEQUENCE [LARGE SCALE GENOMIC DNA]</scope>
    <source>
        <strain evidence="3">cv. O-4</strain>
    </source>
</reference>
<organism evidence="2 3">
    <name type="scientific">Corchorus olitorius</name>
    <dbReference type="NCBI Taxonomy" id="93759"/>
    <lineage>
        <taxon>Eukaryota</taxon>
        <taxon>Viridiplantae</taxon>
        <taxon>Streptophyta</taxon>
        <taxon>Embryophyta</taxon>
        <taxon>Tracheophyta</taxon>
        <taxon>Spermatophyta</taxon>
        <taxon>Magnoliopsida</taxon>
        <taxon>eudicotyledons</taxon>
        <taxon>Gunneridae</taxon>
        <taxon>Pentapetalae</taxon>
        <taxon>rosids</taxon>
        <taxon>malvids</taxon>
        <taxon>Malvales</taxon>
        <taxon>Malvaceae</taxon>
        <taxon>Grewioideae</taxon>
        <taxon>Apeibeae</taxon>
        <taxon>Corchorus</taxon>
    </lineage>
</organism>
<evidence type="ECO:0000256" key="1">
    <source>
        <dbReference type="SAM" id="MobiDB-lite"/>
    </source>
</evidence>